<dbReference type="OrthoDB" id="2935265at2"/>
<dbReference type="AlphaFoldDB" id="A0A6M0P6X3"/>
<protein>
    <submittedName>
        <fullName evidence="1">DUF3918 domain-containing protein</fullName>
    </submittedName>
</protein>
<keyword evidence="2" id="KW-1185">Reference proteome</keyword>
<name>A0A6M0P6X3_9BACI</name>
<reference evidence="1 2" key="1">
    <citation type="submission" date="2020-03" db="EMBL/GenBank/DDBJ databases">
        <title>Bacillus aquiflavi sp. nov., isolated from yellow water of strong flavor Chinese baijiu in Yibin region of China.</title>
        <authorList>
            <person name="Xie J."/>
        </authorList>
    </citation>
    <scope>NUCLEOTIDE SEQUENCE [LARGE SCALE GENOMIC DNA]</scope>
    <source>
        <strain evidence="1 2">Gsoil 114</strain>
    </source>
</reference>
<dbReference type="Proteomes" id="UP000476934">
    <property type="component" value="Unassembled WGS sequence"/>
</dbReference>
<dbReference type="EMBL" id="JAAIWK010000008">
    <property type="protein sequence ID" value="NEY19759.1"/>
    <property type="molecule type" value="Genomic_DNA"/>
</dbReference>
<dbReference type="RefSeq" id="WP_081749929.1">
    <property type="nucleotide sequence ID" value="NZ_JAAIWK010000008.1"/>
</dbReference>
<dbReference type="InterPro" id="IPR025029">
    <property type="entry name" value="DUF3918"/>
</dbReference>
<gene>
    <name evidence="1" type="ORF">G4D61_07200</name>
</gene>
<comment type="caution">
    <text evidence="1">The sequence shown here is derived from an EMBL/GenBank/DDBJ whole genome shotgun (WGS) entry which is preliminary data.</text>
</comment>
<dbReference type="Pfam" id="PF13056">
    <property type="entry name" value="DUF3918"/>
    <property type="match status" value="1"/>
</dbReference>
<proteinExistence type="predicted"/>
<sequence length="43" mass="4735">MNKTVVTMLGFGAGIAATIMSQNGTLNGRNVRKITKRMRRALR</sequence>
<accession>A0A6M0P6X3</accession>
<evidence type="ECO:0000313" key="1">
    <source>
        <dbReference type="EMBL" id="NEY19759.1"/>
    </source>
</evidence>
<evidence type="ECO:0000313" key="2">
    <source>
        <dbReference type="Proteomes" id="UP000476934"/>
    </source>
</evidence>
<organism evidence="1 2">
    <name type="scientific">Heyndrickxia ginsengihumi</name>
    <dbReference type="NCBI Taxonomy" id="363870"/>
    <lineage>
        <taxon>Bacteria</taxon>
        <taxon>Bacillati</taxon>
        <taxon>Bacillota</taxon>
        <taxon>Bacilli</taxon>
        <taxon>Bacillales</taxon>
        <taxon>Bacillaceae</taxon>
        <taxon>Heyndrickxia</taxon>
    </lineage>
</organism>